<feature type="signal peptide" evidence="1">
    <location>
        <begin position="1"/>
        <end position="22"/>
    </location>
</feature>
<proteinExistence type="predicted"/>
<accession>A0A5C1YRX7</accession>
<dbReference type="RefSeq" id="WP_149279556.1">
    <property type="nucleotide sequence ID" value="NZ_CP043506.1"/>
</dbReference>
<sequence>MRKLAALLSIACMTGATGIAQAAPVGHSTALTTSATAPVQAGNLSLLRNYTQEGLVLQDNVQTSTLTIQADPAVLHARKAGAENPYRLTLKDVLSAAATYAYLYFGQHPASETLHVVADISSDGYTPVTATVETPAETGPAMTLDIARPAFPISPDTKPDAYSAQTIGMILDNIDIAKVHMQPWLRTALKDHPATP</sequence>
<organism evidence="2 3">
    <name type="scientific">Acetobacter vaccinii</name>
    <dbReference type="NCBI Taxonomy" id="2592655"/>
    <lineage>
        <taxon>Bacteria</taxon>
        <taxon>Pseudomonadati</taxon>
        <taxon>Pseudomonadota</taxon>
        <taxon>Alphaproteobacteria</taxon>
        <taxon>Acetobacterales</taxon>
        <taxon>Acetobacteraceae</taxon>
        <taxon>Acetobacter</taxon>
    </lineage>
</organism>
<gene>
    <name evidence="2" type="ORF">FLP30_09155</name>
</gene>
<evidence type="ECO:0000313" key="2">
    <source>
        <dbReference type="EMBL" id="QEO17880.1"/>
    </source>
</evidence>
<dbReference type="EMBL" id="CP043506">
    <property type="protein sequence ID" value="QEO17880.1"/>
    <property type="molecule type" value="Genomic_DNA"/>
</dbReference>
<keyword evidence="1" id="KW-0732">Signal</keyword>
<evidence type="ECO:0000256" key="1">
    <source>
        <dbReference type="SAM" id="SignalP"/>
    </source>
</evidence>
<keyword evidence="3" id="KW-1185">Reference proteome</keyword>
<reference evidence="2 3" key="1">
    <citation type="submission" date="2019-09" db="EMBL/GenBank/DDBJ databases">
        <title>Genome sequencing of strain KACC 21233.</title>
        <authorList>
            <person name="Heo J."/>
            <person name="Kim S.-J."/>
            <person name="Kim J.-S."/>
            <person name="Hong S.-B."/>
            <person name="Kwon S.-W."/>
        </authorList>
    </citation>
    <scope>NUCLEOTIDE SEQUENCE [LARGE SCALE GENOMIC DNA]</scope>
    <source>
        <strain evidence="2 3">KACC 21233</strain>
    </source>
</reference>
<dbReference type="Proteomes" id="UP000324536">
    <property type="component" value="Chromosome"/>
</dbReference>
<feature type="chain" id="PRO_5022919182" evidence="1">
    <location>
        <begin position="23"/>
        <end position="196"/>
    </location>
</feature>
<dbReference type="OrthoDB" id="7218151at2"/>
<name>A0A5C1YRX7_9PROT</name>
<dbReference type="AlphaFoldDB" id="A0A5C1YRX7"/>
<protein>
    <submittedName>
        <fullName evidence="2">Uncharacterized protein</fullName>
    </submittedName>
</protein>
<evidence type="ECO:0000313" key="3">
    <source>
        <dbReference type="Proteomes" id="UP000324536"/>
    </source>
</evidence>
<dbReference type="KEGG" id="acek:FLP30_09155"/>